<dbReference type="Proteomes" id="UP001385951">
    <property type="component" value="Unassembled WGS sequence"/>
</dbReference>
<protein>
    <submittedName>
        <fullName evidence="1">Uncharacterized protein</fullName>
    </submittedName>
</protein>
<keyword evidence="2" id="KW-1185">Reference proteome</keyword>
<sequence length="278" mass="31876">MPKYYSRIAKIFDNNDFVGSPATLQDCKWLEQEGRDVACRQRRTMEDGPAECATFTVVGTVAHRDFHMAAHGDWTPLIGPPMHNHYGSFELISSTSALITLSWPTVVANLHALEKDSARGHEVGTSIVREGGLSFRHRLYKRITRRSTMAITDALRDPFSLEKWPLETEEQEKARRRMLNSMKWTPRPLPAYTMVGDPMLPALYDILLPGSMVSVSFIIVREFHHERPYYNFFAEVDQIHILRTSLVINATPAENNFDKAIQKWREEKKASRKSESGR</sequence>
<dbReference type="AlphaFoldDB" id="A0AAW0FTE7"/>
<comment type="caution">
    <text evidence="1">The sequence shown here is derived from an EMBL/GenBank/DDBJ whole genome shotgun (WGS) entry which is preliminary data.</text>
</comment>
<accession>A0AAW0FTE7</accession>
<gene>
    <name evidence="1" type="ORF">QCA50_013639</name>
</gene>
<dbReference type="EMBL" id="JASBNA010000031">
    <property type="protein sequence ID" value="KAK7683377.1"/>
    <property type="molecule type" value="Genomic_DNA"/>
</dbReference>
<name>A0AAW0FTE7_9APHY</name>
<evidence type="ECO:0000313" key="1">
    <source>
        <dbReference type="EMBL" id="KAK7683377.1"/>
    </source>
</evidence>
<reference evidence="1 2" key="1">
    <citation type="submission" date="2022-09" db="EMBL/GenBank/DDBJ databases">
        <authorList>
            <person name="Palmer J.M."/>
        </authorList>
    </citation>
    <scope>NUCLEOTIDE SEQUENCE [LARGE SCALE GENOMIC DNA]</scope>
    <source>
        <strain evidence="1 2">DSM 7382</strain>
    </source>
</reference>
<organism evidence="1 2">
    <name type="scientific">Cerrena zonata</name>
    <dbReference type="NCBI Taxonomy" id="2478898"/>
    <lineage>
        <taxon>Eukaryota</taxon>
        <taxon>Fungi</taxon>
        <taxon>Dikarya</taxon>
        <taxon>Basidiomycota</taxon>
        <taxon>Agaricomycotina</taxon>
        <taxon>Agaricomycetes</taxon>
        <taxon>Polyporales</taxon>
        <taxon>Cerrenaceae</taxon>
        <taxon>Cerrena</taxon>
    </lineage>
</organism>
<proteinExistence type="predicted"/>
<evidence type="ECO:0000313" key="2">
    <source>
        <dbReference type="Proteomes" id="UP001385951"/>
    </source>
</evidence>